<keyword evidence="2" id="KW-0378">Hydrolase</keyword>
<evidence type="ECO:0000256" key="3">
    <source>
        <dbReference type="ARBA" id="ARBA00022806"/>
    </source>
</evidence>
<dbReference type="Proteomes" id="UP000248079">
    <property type="component" value="Unassembled WGS sequence"/>
</dbReference>
<dbReference type="SMART" id="SM00487">
    <property type="entry name" value="DEXDc"/>
    <property type="match status" value="1"/>
</dbReference>
<evidence type="ECO:0000256" key="4">
    <source>
        <dbReference type="ARBA" id="ARBA00022840"/>
    </source>
</evidence>
<evidence type="ECO:0000313" key="6">
    <source>
        <dbReference type="EMBL" id="PXX96150.1"/>
    </source>
</evidence>
<protein>
    <recommendedName>
        <fullName evidence="5">Helicase ATP-binding domain-containing protein</fullName>
    </recommendedName>
</protein>
<evidence type="ECO:0000256" key="2">
    <source>
        <dbReference type="ARBA" id="ARBA00022801"/>
    </source>
</evidence>
<dbReference type="InterPro" id="IPR011545">
    <property type="entry name" value="DEAD/DEAH_box_helicase_dom"/>
</dbReference>
<reference evidence="6 7" key="1">
    <citation type="submission" date="2018-05" db="EMBL/GenBank/DDBJ databases">
        <title>Marinifilum breve JC075T sp. nov., a marine bacterium isolated from Yongle Blue Hole in the South China Sea.</title>
        <authorList>
            <person name="Fu T."/>
        </authorList>
    </citation>
    <scope>NUCLEOTIDE SEQUENCE [LARGE SCALE GENOMIC DNA]</scope>
    <source>
        <strain evidence="6 7">JC075</strain>
    </source>
</reference>
<keyword evidence="1" id="KW-0547">Nucleotide-binding</keyword>
<dbReference type="EMBL" id="QFLI01000012">
    <property type="protein sequence ID" value="PXX96150.1"/>
    <property type="molecule type" value="Genomic_DNA"/>
</dbReference>
<dbReference type="InterPro" id="IPR027417">
    <property type="entry name" value="P-loop_NTPase"/>
</dbReference>
<dbReference type="PROSITE" id="PS51192">
    <property type="entry name" value="HELICASE_ATP_BIND_1"/>
    <property type="match status" value="1"/>
</dbReference>
<dbReference type="Gene3D" id="3.40.50.300">
    <property type="entry name" value="P-loop containing nucleotide triphosphate hydrolases"/>
    <property type="match status" value="1"/>
</dbReference>
<dbReference type="GO" id="GO:0016787">
    <property type="term" value="F:hydrolase activity"/>
    <property type="evidence" value="ECO:0007669"/>
    <property type="project" value="UniProtKB-KW"/>
</dbReference>
<feature type="domain" description="Helicase ATP-binding" evidence="5">
    <location>
        <begin position="30"/>
        <end position="200"/>
    </location>
</feature>
<dbReference type="AlphaFoldDB" id="A0A2V3ZSP1"/>
<evidence type="ECO:0000256" key="1">
    <source>
        <dbReference type="ARBA" id="ARBA00022741"/>
    </source>
</evidence>
<dbReference type="SUPFAM" id="SSF52540">
    <property type="entry name" value="P-loop containing nucleoside triphosphate hydrolases"/>
    <property type="match status" value="1"/>
</dbReference>
<dbReference type="GO" id="GO:0004386">
    <property type="term" value="F:helicase activity"/>
    <property type="evidence" value="ECO:0007669"/>
    <property type="project" value="UniProtKB-KW"/>
</dbReference>
<dbReference type="InterPro" id="IPR014001">
    <property type="entry name" value="Helicase_ATP-bd"/>
</dbReference>
<evidence type="ECO:0000259" key="5">
    <source>
        <dbReference type="PROSITE" id="PS51192"/>
    </source>
</evidence>
<dbReference type="Pfam" id="PF00270">
    <property type="entry name" value="DEAD"/>
    <property type="match status" value="1"/>
</dbReference>
<keyword evidence="4" id="KW-0067">ATP-binding</keyword>
<dbReference type="GO" id="GO:0003676">
    <property type="term" value="F:nucleic acid binding"/>
    <property type="evidence" value="ECO:0007669"/>
    <property type="project" value="InterPro"/>
</dbReference>
<dbReference type="GO" id="GO:0005524">
    <property type="term" value="F:ATP binding"/>
    <property type="evidence" value="ECO:0007669"/>
    <property type="project" value="UniProtKB-KW"/>
</dbReference>
<comment type="caution">
    <text evidence="6">The sequence shown here is derived from an EMBL/GenBank/DDBJ whole genome shotgun (WGS) entry which is preliminary data.</text>
</comment>
<sequence>MFLKKLDQHLLEAIEEYGFETPTKIQKQSISKIKSGVDLMIRADEKSGKSSTIVIGVIQQLKSEFEDVPRALIIVSSREKSIEMKEQFEALGQNTDLRVFCEGDAGNLHDLRDKIYAGSDVVIATAKKLNELYSFSGINLNNLKMFIIDDGELIMRDQILSEINRLAPYIPKSQRIVFCERFTVQMDKFMDENMNFPIVLDFENE</sequence>
<proteinExistence type="predicted"/>
<keyword evidence="7" id="KW-1185">Reference proteome</keyword>
<evidence type="ECO:0000313" key="7">
    <source>
        <dbReference type="Proteomes" id="UP000248079"/>
    </source>
</evidence>
<dbReference type="OrthoDB" id="1118340at2"/>
<name>A0A2V3ZSP1_9BACT</name>
<keyword evidence="3" id="KW-0347">Helicase</keyword>
<dbReference type="PANTHER" id="PTHR47960">
    <property type="entry name" value="DEAD-BOX ATP-DEPENDENT RNA HELICASE 50"/>
    <property type="match status" value="1"/>
</dbReference>
<dbReference type="RefSeq" id="WP_110363147.1">
    <property type="nucleotide sequence ID" value="NZ_QFLI01000012.1"/>
</dbReference>
<organism evidence="6 7">
    <name type="scientific">Marinifilum breve</name>
    <dbReference type="NCBI Taxonomy" id="2184082"/>
    <lineage>
        <taxon>Bacteria</taxon>
        <taxon>Pseudomonadati</taxon>
        <taxon>Bacteroidota</taxon>
        <taxon>Bacteroidia</taxon>
        <taxon>Marinilabiliales</taxon>
        <taxon>Marinifilaceae</taxon>
    </lineage>
</organism>
<gene>
    <name evidence="6" type="ORF">DF185_20440</name>
</gene>
<accession>A0A2V3ZSP1</accession>